<dbReference type="EMBL" id="AFYH01122459">
    <property type="status" value="NOT_ANNOTATED_CDS"/>
    <property type="molecule type" value="Genomic_DNA"/>
</dbReference>
<dbReference type="GeneTree" id="ENSGT00390000008285"/>
<dbReference type="EMBL" id="AFYH01122462">
    <property type="status" value="NOT_ANNOTATED_CDS"/>
    <property type="molecule type" value="Genomic_DNA"/>
</dbReference>
<dbReference type="AlphaFoldDB" id="H3B2S4"/>
<proteinExistence type="predicted"/>
<dbReference type="FunCoup" id="H3B2S4">
    <property type="interactions" value="12"/>
</dbReference>
<dbReference type="eggNOG" id="ENOG502S1KQ">
    <property type="taxonomic scope" value="Eukaryota"/>
</dbReference>
<dbReference type="Proteomes" id="UP000008672">
    <property type="component" value="Unassembled WGS sequence"/>
</dbReference>
<gene>
    <name evidence="2" type="primary">C1orf146</name>
</gene>
<accession>H3B2S4</accession>
<dbReference type="Ensembl" id="ENSLACT00000016307.1">
    <property type="protein sequence ID" value="ENSLACP00000016195.1"/>
    <property type="gene ID" value="ENSLACG00000014266.2"/>
</dbReference>
<evidence type="ECO:0000313" key="3">
    <source>
        <dbReference type="Proteomes" id="UP000008672"/>
    </source>
</evidence>
<protein>
    <submittedName>
        <fullName evidence="2">Chromosome 1 open reading frame 146</fullName>
    </submittedName>
</protein>
<dbReference type="Pfam" id="PF15162">
    <property type="entry name" value="SCRE"/>
    <property type="match status" value="1"/>
</dbReference>
<evidence type="ECO:0000256" key="1">
    <source>
        <dbReference type="SAM" id="SignalP"/>
    </source>
</evidence>
<dbReference type="GO" id="GO:0007131">
    <property type="term" value="P:reciprocal meiotic recombination"/>
    <property type="evidence" value="ECO:0007669"/>
    <property type="project" value="TreeGrafter"/>
</dbReference>
<dbReference type="PANTHER" id="PTHR31408">
    <property type="entry name" value="HYPOTHETICAL PROTEIN LOC689986"/>
    <property type="match status" value="1"/>
</dbReference>
<reference evidence="3" key="1">
    <citation type="submission" date="2011-08" db="EMBL/GenBank/DDBJ databases">
        <title>The draft genome of Latimeria chalumnae.</title>
        <authorList>
            <person name="Di Palma F."/>
            <person name="Alfoldi J."/>
            <person name="Johnson J."/>
            <person name="Berlin A."/>
            <person name="Gnerre S."/>
            <person name="Jaffe D."/>
            <person name="MacCallum I."/>
            <person name="Young S."/>
            <person name="Walker B.J."/>
            <person name="Lander E."/>
            <person name="Lindblad-Toh K."/>
        </authorList>
    </citation>
    <scope>NUCLEOTIDE SEQUENCE [LARGE SCALE GENOMIC DNA]</scope>
    <source>
        <strain evidence="3">Wild caught</strain>
    </source>
</reference>
<dbReference type="EMBL" id="AFYH01122461">
    <property type="status" value="NOT_ANNOTATED_CDS"/>
    <property type="molecule type" value="Genomic_DNA"/>
</dbReference>
<keyword evidence="1" id="KW-0732">Signal</keyword>
<dbReference type="EMBL" id="AFYH01122460">
    <property type="status" value="NOT_ANNOTATED_CDS"/>
    <property type="molecule type" value="Genomic_DNA"/>
</dbReference>
<dbReference type="GO" id="GO:0005694">
    <property type="term" value="C:chromosome"/>
    <property type="evidence" value="ECO:0007669"/>
    <property type="project" value="TreeGrafter"/>
</dbReference>
<keyword evidence="3" id="KW-1185">Reference proteome</keyword>
<dbReference type="PANTHER" id="PTHR31408:SF2">
    <property type="entry name" value="PROTEIN SPO16 HOMOLOG"/>
    <property type="match status" value="1"/>
</dbReference>
<sequence>MFCSHNLWNLVLRAVSKALAITLWSQWLENVILSHEVATSLISQQHRVRFSDTVEEGSIIFSLSGVAFIIVDVQKLFGNVEEAVLLAKLEKFMCIHRNSFLLLLAALHETREWETMIRIQQRFLGSNLRIIPVHNTNDIVKSILTIAKATCKPAVDNIWCRMVMATAQITDRSLVWEMLHKLQLGEE</sequence>
<dbReference type="Bgee" id="ENSLACG00000014266">
    <property type="expression patterns" value="Expressed in chordate pharynx and 4 other cell types or tissues"/>
</dbReference>
<evidence type="ECO:0000313" key="2">
    <source>
        <dbReference type="Ensembl" id="ENSLACP00000016195.1"/>
    </source>
</evidence>
<reference evidence="2" key="2">
    <citation type="submission" date="2025-08" db="UniProtKB">
        <authorList>
            <consortium name="Ensembl"/>
        </authorList>
    </citation>
    <scope>IDENTIFICATION</scope>
</reference>
<organism evidence="2 3">
    <name type="scientific">Latimeria chalumnae</name>
    <name type="common">Coelacanth</name>
    <dbReference type="NCBI Taxonomy" id="7897"/>
    <lineage>
        <taxon>Eukaryota</taxon>
        <taxon>Metazoa</taxon>
        <taxon>Chordata</taxon>
        <taxon>Craniata</taxon>
        <taxon>Vertebrata</taxon>
        <taxon>Euteleostomi</taxon>
        <taxon>Coelacanthiformes</taxon>
        <taxon>Coelacanthidae</taxon>
        <taxon>Latimeria</taxon>
    </lineage>
</organism>
<dbReference type="GO" id="GO:0007130">
    <property type="term" value="P:synaptonemal complex assembly"/>
    <property type="evidence" value="ECO:0007669"/>
    <property type="project" value="InterPro"/>
</dbReference>
<dbReference type="OrthoDB" id="6149480at2759"/>
<name>H3B2S4_LATCH</name>
<dbReference type="InParanoid" id="H3B2S4"/>
<dbReference type="STRING" id="7897.ENSLACP00000016195"/>
<dbReference type="InterPro" id="IPR027857">
    <property type="entry name" value="SCRE"/>
</dbReference>
<feature type="signal peptide" evidence="1">
    <location>
        <begin position="1"/>
        <end position="18"/>
    </location>
</feature>
<feature type="chain" id="PRO_5003580104" evidence="1">
    <location>
        <begin position="19"/>
        <end position="187"/>
    </location>
</feature>
<reference evidence="2" key="3">
    <citation type="submission" date="2025-09" db="UniProtKB">
        <authorList>
            <consortium name="Ensembl"/>
        </authorList>
    </citation>
    <scope>IDENTIFICATION</scope>
</reference>
<dbReference type="KEGG" id="lcm:102354612"/>